<comment type="caution">
    <text evidence="2">The sequence shown here is derived from an EMBL/GenBank/DDBJ whole genome shotgun (WGS) entry which is preliminary data.</text>
</comment>
<organism evidence="2 3">
    <name type="scientific">Pseudonocardia charpentierae</name>
    <dbReference type="NCBI Taxonomy" id="3075545"/>
    <lineage>
        <taxon>Bacteria</taxon>
        <taxon>Bacillati</taxon>
        <taxon>Actinomycetota</taxon>
        <taxon>Actinomycetes</taxon>
        <taxon>Pseudonocardiales</taxon>
        <taxon>Pseudonocardiaceae</taxon>
        <taxon>Pseudonocardia</taxon>
    </lineage>
</organism>
<evidence type="ECO:0000256" key="1">
    <source>
        <dbReference type="SAM" id="MobiDB-lite"/>
    </source>
</evidence>
<name>A0ABU2NFD2_9PSEU</name>
<accession>A0ABU2NFD2</accession>
<reference evidence="3" key="1">
    <citation type="submission" date="2023-07" db="EMBL/GenBank/DDBJ databases">
        <title>30 novel species of actinomycetes from the DSMZ collection.</title>
        <authorList>
            <person name="Nouioui I."/>
        </authorList>
    </citation>
    <scope>NUCLEOTIDE SEQUENCE [LARGE SCALE GENOMIC DNA]</scope>
    <source>
        <strain evidence="3">DSM 45834</strain>
    </source>
</reference>
<proteinExistence type="predicted"/>
<evidence type="ECO:0000313" key="2">
    <source>
        <dbReference type="EMBL" id="MDT0352594.1"/>
    </source>
</evidence>
<feature type="region of interest" description="Disordered" evidence="1">
    <location>
        <begin position="1"/>
        <end position="61"/>
    </location>
</feature>
<dbReference type="RefSeq" id="WP_311559097.1">
    <property type="nucleotide sequence ID" value="NZ_JAVREJ010000019.1"/>
</dbReference>
<sequence length="74" mass="7574">MNRTPTGGAETSPPSPEGSDDGGAGSAVPPPRTGLEPLPRRVRGASGAVSDGDIEEEPVDTDTLHRLLTGLREI</sequence>
<protein>
    <submittedName>
        <fullName evidence="2">Uncharacterized protein</fullName>
    </submittedName>
</protein>
<keyword evidence="3" id="KW-1185">Reference proteome</keyword>
<gene>
    <name evidence="2" type="ORF">RM445_24010</name>
</gene>
<evidence type="ECO:0000313" key="3">
    <source>
        <dbReference type="Proteomes" id="UP001183202"/>
    </source>
</evidence>
<dbReference type="Proteomes" id="UP001183202">
    <property type="component" value="Unassembled WGS sequence"/>
</dbReference>
<dbReference type="EMBL" id="JAVREJ010000019">
    <property type="protein sequence ID" value="MDT0352594.1"/>
    <property type="molecule type" value="Genomic_DNA"/>
</dbReference>